<keyword evidence="5" id="KW-0732">Signal</keyword>
<dbReference type="Pfam" id="PF00565">
    <property type="entry name" value="SNase"/>
    <property type="match status" value="1"/>
</dbReference>
<reference evidence="7" key="1">
    <citation type="submission" date="2022-08" db="EMBL/GenBank/DDBJ databases">
        <title>Whole genome sequencing of non-tuberculosis mycobacteria type-strains.</title>
        <authorList>
            <person name="Igarashi Y."/>
            <person name="Osugi A."/>
            <person name="Mitarai S."/>
        </authorList>
    </citation>
    <scope>NUCLEOTIDE SEQUENCE</scope>
    <source>
        <strain evidence="7">JCM 16369</strain>
    </source>
</reference>
<feature type="chain" id="PRO_5047468801" evidence="5">
    <location>
        <begin position="37"/>
        <end position="188"/>
    </location>
</feature>
<feature type="domain" description="TNase-like" evidence="6">
    <location>
        <begin position="40"/>
        <end position="176"/>
    </location>
</feature>
<accession>A0ABY3TYM6</accession>
<keyword evidence="3" id="KW-0378">Hydrolase</keyword>
<keyword evidence="7" id="KW-0614">Plasmid</keyword>
<dbReference type="PROSITE" id="PS01123">
    <property type="entry name" value="TNASE_1"/>
    <property type="match status" value="1"/>
</dbReference>
<dbReference type="PROSITE" id="PS50830">
    <property type="entry name" value="TNASE_3"/>
    <property type="match status" value="1"/>
</dbReference>
<keyword evidence="8" id="KW-1185">Reference proteome</keyword>
<evidence type="ECO:0000259" key="6">
    <source>
        <dbReference type="PROSITE" id="PS50830"/>
    </source>
</evidence>
<evidence type="ECO:0000256" key="2">
    <source>
        <dbReference type="ARBA" id="ARBA00022759"/>
    </source>
</evidence>
<dbReference type="Gene3D" id="2.40.50.90">
    <property type="match status" value="1"/>
</dbReference>
<keyword evidence="2" id="KW-0255">Endonuclease</keyword>
<evidence type="ECO:0000313" key="7">
    <source>
        <dbReference type="EMBL" id="ULN44765.1"/>
    </source>
</evidence>
<name>A0ABY3TYM6_9MYCO</name>
<dbReference type="SMART" id="SM00318">
    <property type="entry name" value="SNc"/>
    <property type="match status" value="1"/>
</dbReference>
<evidence type="ECO:0000313" key="8">
    <source>
        <dbReference type="Proteomes" id="UP001055337"/>
    </source>
</evidence>
<gene>
    <name evidence="7" type="ORF">MI149_30185</name>
</gene>
<dbReference type="EMBL" id="CP092363">
    <property type="protein sequence ID" value="ULN44765.1"/>
    <property type="molecule type" value="Genomic_DNA"/>
</dbReference>
<sequence>MTHAERLLSRARAVAVLGCAVSAITLLAPACSPSHADTDIATTATVLRVVDGDTVDVVDDTRGRLRIRINGIDSPEVHKPGYSVGCWGPQATDFARTTLTGQRVAIVSDPSQDAHDRYARTLAYLDRPGGWDFSIEAARAGAARSYIYEHHPAARTPQIEAAESEARQAERGLWGPPCNGRTESVPVK</sequence>
<evidence type="ECO:0000256" key="5">
    <source>
        <dbReference type="SAM" id="SignalP"/>
    </source>
</evidence>
<evidence type="ECO:0000256" key="1">
    <source>
        <dbReference type="ARBA" id="ARBA00022722"/>
    </source>
</evidence>
<dbReference type="InterPro" id="IPR035437">
    <property type="entry name" value="SNase_OB-fold_sf"/>
</dbReference>
<geneLocation type="plasmid" evidence="7 8">
    <name>unnamed</name>
</geneLocation>
<dbReference type="InterPro" id="IPR002071">
    <property type="entry name" value="Thermonucl_AS"/>
</dbReference>
<dbReference type="PANTHER" id="PTHR12302:SF3">
    <property type="entry name" value="SERINE_THREONINE-PROTEIN KINASE 31"/>
    <property type="match status" value="1"/>
</dbReference>
<protein>
    <submittedName>
        <fullName evidence="7">Thermonuclease family protein</fullName>
    </submittedName>
</protein>
<feature type="signal peptide" evidence="5">
    <location>
        <begin position="1"/>
        <end position="36"/>
    </location>
</feature>
<dbReference type="RefSeq" id="WP_081845457.1">
    <property type="nucleotide sequence ID" value="NZ_CP092363.2"/>
</dbReference>
<evidence type="ECO:0000256" key="4">
    <source>
        <dbReference type="SAM" id="MobiDB-lite"/>
    </source>
</evidence>
<feature type="region of interest" description="Disordered" evidence="4">
    <location>
        <begin position="164"/>
        <end position="188"/>
    </location>
</feature>
<proteinExistence type="predicted"/>
<dbReference type="PANTHER" id="PTHR12302">
    <property type="entry name" value="EBNA2 BINDING PROTEIN P100"/>
    <property type="match status" value="1"/>
</dbReference>
<dbReference type="Proteomes" id="UP001055337">
    <property type="component" value="Plasmid unnamed"/>
</dbReference>
<keyword evidence="1" id="KW-0540">Nuclease</keyword>
<evidence type="ECO:0000256" key="3">
    <source>
        <dbReference type="ARBA" id="ARBA00022801"/>
    </source>
</evidence>
<dbReference type="SUPFAM" id="SSF50199">
    <property type="entry name" value="Staphylococcal nuclease"/>
    <property type="match status" value="1"/>
</dbReference>
<organism evidence="7 8">
    <name type="scientific">Mycolicibacterium crocinum</name>
    <dbReference type="NCBI Taxonomy" id="388459"/>
    <lineage>
        <taxon>Bacteria</taxon>
        <taxon>Bacillati</taxon>
        <taxon>Actinomycetota</taxon>
        <taxon>Actinomycetes</taxon>
        <taxon>Mycobacteriales</taxon>
        <taxon>Mycobacteriaceae</taxon>
        <taxon>Mycolicibacterium</taxon>
    </lineage>
</organism>
<dbReference type="InterPro" id="IPR016071">
    <property type="entry name" value="Staphylococal_nuclease_OB-fold"/>
</dbReference>